<dbReference type="Gene3D" id="3.30.420.10">
    <property type="entry name" value="Ribonuclease H-like superfamily/Ribonuclease H"/>
    <property type="match status" value="1"/>
</dbReference>
<dbReference type="InterPro" id="IPR036397">
    <property type="entry name" value="RNaseH_sf"/>
</dbReference>
<dbReference type="Proteomes" id="UP000036403">
    <property type="component" value="Unassembled WGS sequence"/>
</dbReference>
<reference evidence="3 4" key="1">
    <citation type="submission" date="2015-04" db="EMBL/GenBank/DDBJ databases">
        <title>Lasius niger genome sequencing.</title>
        <authorList>
            <person name="Konorov E.A."/>
            <person name="Nikitin M.A."/>
            <person name="Kirill M.V."/>
            <person name="Chang P."/>
        </authorList>
    </citation>
    <scope>NUCLEOTIDE SEQUENCE [LARGE SCALE GENOMIC DNA]</scope>
    <source>
        <tissue evidence="3">Whole</tissue>
    </source>
</reference>
<dbReference type="Pfam" id="PF00665">
    <property type="entry name" value="rve"/>
    <property type="match status" value="1"/>
</dbReference>
<dbReference type="PROSITE" id="PS50994">
    <property type="entry name" value="INTEGRASE"/>
    <property type="match status" value="1"/>
</dbReference>
<dbReference type="InterPro" id="IPR012337">
    <property type="entry name" value="RNaseH-like_sf"/>
</dbReference>
<dbReference type="InterPro" id="IPR000953">
    <property type="entry name" value="Chromo/chromo_shadow_dom"/>
</dbReference>
<evidence type="ECO:0000259" key="2">
    <source>
        <dbReference type="PROSITE" id="PS50994"/>
    </source>
</evidence>
<dbReference type="GO" id="GO:0005694">
    <property type="term" value="C:chromosome"/>
    <property type="evidence" value="ECO:0007669"/>
    <property type="project" value="UniProtKB-ARBA"/>
</dbReference>
<accession>A0A0J7KLH2</accession>
<dbReference type="PANTHER" id="PTHR46585:SF1">
    <property type="entry name" value="CHROMO DOMAIN-CONTAINING PROTEIN"/>
    <property type="match status" value="1"/>
</dbReference>
<name>A0A0J7KLH2_LASNI</name>
<dbReference type="InterPro" id="IPR016197">
    <property type="entry name" value="Chromo-like_dom_sf"/>
</dbReference>
<dbReference type="PaxDb" id="67767-A0A0J7KLH2"/>
<organism evidence="3 4">
    <name type="scientific">Lasius niger</name>
    <name type="common">Black garden ant</name>
    <dbReference type="NCBI Taxonomy" id="67767"/>
    <lineage>
        <taxon>Eukaryota</taxon>
        <taxon>Metazoa</taxon>
        <taxon>Ecdysozoa</taxon>
        <taxon>Arthropoda</taxon>
        <taxon>Hexapoda</taxon>
        <taxon>Insecta</taxon>
        <taxon>Pterygota</taxon>
        <taxon>Neoptera</taxon>
        <taxon>Endopterygota</taxon>
        <taxon>Hymenoptera</taxon>
        <taxon>Apocrita</taxon>
        <taxon>Aculeata</taxon>
        <taxon>Formicoidea</taxon>
        <taxon>Formicidae</taxon>
        <taxon>Formicinae</taxon>
        <taxon>Lasius</taxon>
        <taxon>Lasius</taxon>
    </lineage>
</organism>
<sequence length="268" mass="31054">MCSYARNNKGHNYILIVIEMLSKYAWAVPLNSKSGNEVTRALPKIMRDDARCPRNLQTDRGKEFYNAEVLRITKKRKINHYLMYSVMKASVVERFNCTLKNAMWKHFALNGTYKWIDALPRLLSEYNERKHRTIGMRPVDITSAKAPGLLFTVYSNIKIAATGRFKVNDPVSVSKFKTIFEKGYTSNCTTEVFRIAKVQRTYPVTYLLTDFRGESIAGGFYEHELLRISDPDVYFVEKVLHQKDNKVYVKWLGMNSSHNSWINKGVVL</sequence>
<dbReference type="SUPFAM" id="SSF53098">
    <property type="entry name" value="Ribonuclease H-like"/>
    <property type="match status" value="1"/>
</dbReference>
<keyword evidence="4" id="KW-1185">Reference proteome</keyword>
<evidence type="ECO:0000313" key="3">
    <source>
        <dbReference type="EMBL" id="KMQ91127.1"/>
    </source>
</evidence>
<feature type="domain" description="Integrase catalytic" evidence="2">
    <location>
        <begin position="1"/>
        <end position="146"/>
    </location>
</feature>
<evidence type="ECO:0008006" key="5">
    <source>
        <dbReference type="Google" id="ProtNLM"/>
    </source>
</evidence>
<dbReference type="EMBL" id="LBMM01005875">
    <property type="protein sequence ID" value="KMQ91127.1"/>
    <property type="molecule type" value="Genomic_DNA"/>
</dbReference>
<evidence type="ECO:0000313" key="4">
    <source>
        <dbReference type="Proteomes" id="UP000036403"/>
    </source>
</evidence>
<dbReference type="OrthoDB" id="6343797at2759"/>
<dbReference type="GO" id="GO:0003676">
    <property type="term" value="F:nucleic acid binding"/>
    <property type="evidence" value="ECO:0007669"/>
    <property type="project" value="InterPro"/>
</dbReference>
<evidence type="ECO:0000259" key="1">
    <source>
        <dbReference type="PROSITE" id="PS50013"/>
    </source>
</evidence>
<gene>
    <name evidence="3" type="ORF">RF55_9047</name>
</gene>
<dbReference type="AlphaFoldDB" id="A0A0J7KLH2"/>
<dbReference type="InterPro" id="IPR001584">
    <property type="entry name" value="Integrase_cat-core"/>
</dbReference>
<dbReference type="GO" id="GO:0015074">
    <property type="term" value="P:DNA integration"/>
    <property type="evidence" value="ECO:0007669"/>
    <property type="project" value="InterPro"/>
</dbReference>
<protein>
    <recommendedName>
        <fullName evidence="5">Integrase catalytic domain-containing protein</fullName>
    </recommendedName>
</protein>
<proteinExistence type="predicted"/>
<dbReference type="SUPFAM" id="SSF54160">
    <property type="entry name" value="Chromo domain-like"/>
    <property type="match status" value="1"/>
</dbReference>
<feature type="domain" description="Chromo" evidence="1">
    <location>
        <begin position="234"/>
        <end position="268"/>
    </location>
</feature>
<dbReference type="PROSITE" id="PS50013">
    <property type="entry name" value="CHROMO_2"/>
    <property type="match status" value="1"/>
</dbReference>
<comment type="caution">
    <text evidence="3">The sequence shown here is derived from an EMBL/GenBank/DDBJ whole genome shotgun (WGS) entry which is preliminary data.</text>
</comment>
<dbReference type="PANTHER" id="PTHR46585">
    <property type="entry name" value="INTEGRASE CORE DOMAIN CONTAINING PROTEIN"/>
    <property type="match status" value="1"/>
</dbReference>